<feature type="region of interest" description="Disordered" evidence="1">
    <location>
        <begin position="1"/>
        <end position="37"/>
    </location>
</feature>
<dbReference type="PROSITE" id="PS51725">
    <property type="entry name" value="ABM"/>
    <property type="match status" value="1"/>
</dbReference>
<dbReference type="Gene3D" id="3.30.70.100">
    <property type="match status" value="1"/>
</dbReference>
<organism evidence="3 4">
    <name type="scientific">Rhodovulum sulfidophilum</name>
    <name type="common">Rhodobacter sulfidophilus</name>
    <dbReference type="NCBI Taxonomy" id="35806"/>
    <lineage>
        <taxon>Bacteria</taxon>
        <taxon>Pseudomonadati</taxon>
        <taxon>Pseudomonadota</taxon>
        <taxon>Alphaproteobacteria</taxon>
        <taxon>Rhodobacterales</taxon>
        <taxon>Paracoccaceae</taxon>
        <taxon>Rhodovulum</taxon>
    </lineage>
</organism>
<evidence type="ECO:0000259" key="2">
    <source>
        <dbReference type="PROSITE" id="PS51725"/>
    </source>
</evidence>
<dbReference type="Proteomes" id="UP000249185">
    <property type="component" value="Unassembled WGS sequence"/>
</dbReference>
<protein>
    <recommendedName>
        <fullName evidence="2">ABM domain-containing protein</fullName>
    </recommendedName>
</protein>
<dbReference type="Pfam" id="PF03992">
    <property type="entry name" value="ABM"/>
    <property type="match status" value="1"/>
</dbReference>
<dbReference type="EMBL" id="QFPW01000033">
    <property type="protein sequence ID" value="PZQ45984.1"/>
    <property type="molecule type" value="Genomic_DNA"/>
</dbReference>
<dbReference type="AlphaFoldDB" id="A0A2W5MYX7"/>
<feature type="domain" description="ABM" evidence="2">
    <location>
        <begin position="44"/>
        <end position="138"/>
    </location>
</feature>
<sequence length="144" mass="16563">MARRPGGVQERRPRTHPDIPRHLRRPPAPRPESHERADRMIGSITEIATCYVDPEQADVFKAAMPRLAEIFAKASGYRGFSLLEIEDDPSEFVMQVRWESIHHHRDLFRGSPAFTEMVDLLGGFFTKPARLQYSREVFSTDDAE</sequence>
<dbReference type="InterPro" id="IPR011008">
    <property type="entry name" value="Dimeric_a/b-barrel"/>
</dbReference>
<dbReference type="SUPFAM" id="SSF54909">
    <property type="entry name" value="Dimeric alpha+beta barrel"/>
    <property type="match status" value="1"/>
</dbReference>
<comment type="caution">
    <text evidence="3">The sequence shown here is derived from an EMBL/GenBank/DDBJ whole genome shotgun (WGS) entry which is preliminary data.</text>
</comment>
<name>A0A2W5MYX7_RHOSU</name>
<evidence type="ECO:0000256" key="1">
    <source>
        <dbReference type="SAM" id="MobiDB-lite"/>
    </source>
</evidence>
<gene>
    <name evidence="3" type="ORF">DI556_21490</name>
</gene>
<evidence type="ECO:0000313" key="3">
    <source>
        <dbReference type="EMBL" id="PZQ45984.1"/>
    </source>
</evidence>
<accession>A0A2W5MYX7</accession>
<reference evidence="3 4" key="1">
    <citation type="submission" date="2017-08" db="EMBL/GenBank/DDBJ databases">
        <title>Infants hospitalized years apart are colonized by the same room-sourced microbial strains.</title>
        <authorList>
            <person name="Brooks B."/>
            <person name="Olm M.R."/>
            <person name="Firek B.A."/>
            <person name="Baker R."/>
            <person name="Thomas B.C."/>
            <person name="Morowitz M.J."/>
            <person name="Banfield J.F."/>
        </authorList>
    </citation>
    <scope>NUCLEOTIDE SEQUENCE [LARGE SCALE GENOMIC DNA]</scope>
    <source>
        <strain evidence="3">S2_005_002_R2_34</strain>
    </source>
</reference>
<evidence type="ECO:0000313" key="4">
    <source>
        <dbReference type="Proteomes" id="UP000249185"/>
    </source>
</evidence>
<dbReference type="InterPro" id="IPR007138">
    <property type="entry name" value="ABM_dom"/>
</dbReference>
<proteinExistence type="predicted"/>
<feature type="compositionally biased region" description="Basic and acidic residues" evidence="1">
    <location>
        <begin position="9"/>
        <end position="21"/>
    </location>
</feature>